<evidence type="ECO:0000313" key="2">
    <source>
        <dbReference type="EMBL" id="EFN63512.1"/>
    </source>
</evidence>
<accession>E2AST7</accession>
<proteinExistence type="predicted"/>
<name>E2AST7_CAMFO</name>
<feature type="region of interest" description="Disordered" evidence="1">
    <location>
        <begin position="60"/>
        <end position="160"/>
    </location>
</feature>
<dbReference type="AlphaFoldDB" id="E2AST7"/>
<protein>
    <submittedName>
        <fullName evidence="2">Uncharacterized protein</fullName>
    </submittedName>
</protein>
<organism evidence="3">
    <name type="scientific">Camponotus floridanus</name>
    <name type="common">Florida carpenter ant</name>
    <dbReference type="NCBI Taxonomy" id="104421"/>
    <lineage>
        <taxon>Eukaryota</taxon>
        <taxon>Metazoa</taxon>
        <taxon>Ecdysozoa</taxon>
        <taxon>Arthropoda</taxon>
        <taxon>Hexapoda</taxon>
        <taxon>Insecta</taxon>
        <taxon>Pterygota</taxon>
        <taxon>Neoptera</taxon>
        <taxon>Endopterygota</taxon>
        <taxon>Hymenoptera</taxon>
        <taxon>Apocrita</taxon>
        <taxon>Aculeata</taxon>
        <taxon>Formicoidea</taxon>
        <taxon>Formicidae</taxon>
        <taxon>Formicinae</taxon>
        <taxon>Camponotus</taxon>
    </lineage>
</organism>
<dbReference type="InParanoid" id="E2AST7"/>
<sequence length="573" mass="64984">MRRSTRRSITLWSTLCPGKLLRDAPVVDNFRLSDYTSVADDRATTASTTRFQIVVCGRSTSPKRKLTPTATMRSHHTPRCVPLRTRSSEVQNGGREGAAGEAWAEGGPPPPPPCRPRDDDEEKVPSSPVRRPWESSPKTRRVNRASRARESGHINSPWKGKMNLHHGALDIPFPHGRRIALIENDYSWLESLWGRRRIVTRRANHHTKDAIPSDLPQRADARTSLCQRDIPGVFGDRLVSPSARQSFEGYLLTISFTIQTLYSHKTRQGIEISLGVERAPLIIISIISLSRARCARGEQYSKFHFALSQAEVNRSTFEEIGVRDVSRLFEDRPIYYGMIKNVRESEFDRVGKSSMKKRDAIIVKSRHAPDMPTERIQLVEIPTDCHGGLSRCDGGGGGSLFMNKQEAEKRDAETSRCESEKREENLRNLKIESLLKEFFTHDITETRTLLDNAEETTVHPAAALGVREKLDRERSRRDFKGQFPSASSYSKTKDFEITEQEEIARTKSTNGTARGLFGVRRTIFLVDDDGSGKPKLGEREEEQVQGDVRWQRGMVREDCSFMNCIINDILHFQ</sequence>
<dbReference type="Proteomes" id="UP000000311">
    <property type="component" value="Unassembled WGS sequence"/>
</dbReference>
<reference evidence="2 3" key="1">
    <citation type="journal article" date="2010" name="Science">
        <title>Genomic comparison of the ants Camponotus floridanus and Harpegnathos saltator.</title>
        <authorList>
            <person name="Bonasio R."/>
            <person name="Zhang G."/>
            <person name="Ye C."/>
            <person name="Mutti N.S."/>
            <person name="Fang X."/>
            <person name="Qin N."/>
            <person name="Donahue G."/>
            <person name="Yang P."/>
            <person name="Li Q."/>
            <person name="Li C."/>
            <person name="Zhang P."/>
            <person name="Huang Z."/>
            <person name="Berger S.L."/>
            <person name="Reinberg D."/>
            <person name="Wang J."/>
            <person name="Liebig J."/>
        </authorList>
    </citation>
    <scope>NUCLEOTIDE SEQUENCE [LARGE SCALE GENOMIC DNA]</scope>
    <source>
        <strain evidence="3">C129</strain>
    </source>
</reference>
<keyword evidence="3" id="KW-1185">Reference proteome</keyword>
<gene>
    <name evidence="2" type="ORF">EAG_07052</name>
</gene>
<evidence type="ECO:0000313" key="3">
    <source>
        <dbReference type="Proteomes" id="UP000000311"/>
    </source>
</evidence>
<evidence type="ECO:0000256" key="1">
    <source>
        <dbReference type="SAM" id="MobiDB-lite"/>
    </source>
</evidence>
<dbReference type="EMBL" id="GL442359">
    <property type="protein sequence ID" value="EFN63512.1"/>
    <property type="molecule type" value="Genomic_DNA"/>
</dbReference>